<keyword evidence="3 8" id="KW-0245">EGF-like domain</keyword>
<dbReference type="Proteomes" id="UP000596742">
    <property type="component" value="Unassembled WGS sequence"/>
</dbReference>
<keyword evidence="4" id="KW-0732">Signal</keyword>
<dbReference type="OrthoDB" id="4405280at2759"/>
<dbReference type="Gene3D" id="2.10.50.10">
    <property type="entry name" value="Tumor Necrosis Factor Receptor, subunit A, domain 2"/>
    <property type="match status" value="1"/>
</dbReference>
<feature type="domain" description="EGF-like" evidence="9">
    <location>
        <begin position="506"/>
        <end position="546"/>
    </location>
</feature>
<dbReference type="SMART" id="SM00179">
    <property type="entry name" value="EGF_CA"/>
    <property type="match status" value="15"/>
</dbReference>
<dbReference type="InterPro" id="IPR026823">
    <property type="entry name" value="cEGF"/>
</dbReference>
<dbReference type="Gene3D" id="2.10.25.10">
    <property type="entry name" value="Laminin"/>
    <property type="match status" value="15"/>
</dbReference>
<evidence type="ECO:0000256" key="5">
    <source>
        <dbReference type="ARBA" id="ARBA00022737"/>
    </source>
</evidence>
<sequence>VNECLSNNGRCDHICYNKIGSRLCVCRDGYLKVGDRCIDDDECLAGIHNCPGQCINTEGSYLCNCTGIPGYLPGENRPCKDLNECEVDNGGCEDVCINTRSSYRCRCKQKGYLVSADRHNCSDRDECQRYGKKICHNGHCVNIPGSFYCECNIGYRFHKPSKQCIDTNECKDNNGGCEDECVNTIGSFYCVCNHPGLQDDNGTCVDINECEIHTDGCEDICINSQGSYHCFCEKYGYIIHSNGRNCTTCKPTEYMIDEKKLCVPCHPNSHAKDFNSSSYSDCVCNEGFVGSPLDIVLCEDIDECATGELVCEYVCENTAGSAHCLCPDGYSVHNVSACIDTNECAENGTICGGLCRNFDGYYECLCDVGYRMANDSYTCDDIDECSEGYNCSHRCINTVGGVQCSCYEGYDFVSDNTSCTDINECEMEEGMKCEGQCINLEGSFKCECTSPGLKLSWDGVSCSDINECQEGVNFCDDICINTHGSYDCKCEMTGYVLAADGRGCEDFNECLSPITNDCQQICNNYESSYNCSCPPGYIQTSDTNCEACPVGSYHDAEKDTCIRCPIWSTTSDKGTPSMAGCDCIDGYVGNISMAIPCKDKNECEEEDNFGCEQQCQNMEGYAYCSCRRGYNLHKNKKNCTDLDECKYQNHFCADLCENSIGSYSCSCRKGFELYTDRKYCVDINECYGDGKPCDEHCENTWGSYRCGCLTQGLVLAPDGHSCIKNRPKFSCPEDVLVQVKDGAIEVKVELPTDIFSNDLDVDPEWIKRVSQFPLGETMVIVKSLYTTSDGNPEIMCSFSVTVDHV</sequence>
<dbReference type="PROSITE" id="PS01186">
    <property type="entry name" value="EGF_2"/>
    <property type="match status" value="3"/>
</dbReference>
<evidence type="ECO:0000256" key="6">
    <source>
        <dbReference type="ARBA" id="ARBA00023157"/>
    </source>
</evidence>
<keyword evidence="2" id="KW-0964">Secreted</keyword>
<dbReference type="SMART" id="SM01411">
    <property type="entry name" value="Ephrin_rec_like"/>
    <property type="match status" value="2"/>
</dbReference>
<dbReference type="SUPFAM" id="SSF57184">
    <property type="entry name" value="Growth factor receptor domain"/>
    <property type="match status" value="5"/>
</dbReference>
<accession>A0A8B6HK60</accession>
<dbReference type="FunFam" id="2.10.25.10:FF:000005">
    <property type="entry name" value="Fibrillin 2"/>
    <property type="match status" value="1"/>
</dbReference>
<dbReference type="InterPro" id="IPR000152">
    <property type="entry name" value="EGF-type_Asp/Asn_hydroxyl_site"/>
</dbReference>
<dbReference type="InterPro" id="IPR000742">
    <property type="entry name" value="EGF"/>
</dbReference>
<name>A0A8B6HK60_MYTGA</name>
<evidence type="ECO:0000256" key="1">
    <source>
        <dbReference type="ARBA" id="ARBA00004613"/>
    </source>
</evidence>
<gene>
    <name evidence="10" type="ORF">MGAL_10B084169</name>
</gene>
<keyword evidence="11" id="KW-1185">Reference proteome</keyword>
<dbReference type="PANTHER" id="PTHR47333:SF4">
    <property type="entry name" value="EGF-LIKE DOMAIN-CONTAINING PROTEIN"/>
    <property type="match status" value="1"/>
</dbReference>
<keyword evidence="5" id="KW-0677">Repeat</keyword>
<evidence type="ECO:0000256" key="3">
    <source>
        <dbReference type="ARBA" id="ARBA00022536"/>
    </source>
</evidence>
<dbReference type="PANTHER" id="PTHR47333">
    <property type="entry name" value="VON WILLEBRAND FACTOR C AND EGF DOMAIN-CONTAINING PROTEIN"/>
    <property type="match status" value="1"/>
</dbReference>
<proteinExistence type="predicted"/>
<feature type="non-terminal residue" evidence="10">
    <location>
        <position position="805"/>
    </location>
</feature>
<dbReference type="PROSITE" id="PS01187">
    <property type="entry name" value="EGF_CA"/>
    <property type="match status" value="6"/>
</dbReference>
<dbReference type="SMART" id="SM00181">
    <property type="entry name" value="EGF"/>
    <property type="match status" value="16"/>
</dbReference>
<evidence type="ECO:0000256" key="2">
    <source>
        <dbReference type="ARBA" id="ARBA00022525"/>
    </source>
</evidence>
<dbReference type="InterPro" id="IPR001881">
    <property type="entry name" value="EGF-like_Ca-bd_dom"/>
</dbReference>
<dbReference type="SUPFAM" id="SSF57196">
    <property type="entry name" value="EGF/Laminin"/>
    <property type="match status" value="2"/>
</dbReference>
<dbReference type="EMBL" id="UYJE01010122">
    <property type="protein sequence ID" value="VDI79923.1"/>
    <property type="molecule type" value="Genomic_DNA"/>
</dbReference>
<organism evidence="10 11">
    <name type="scientific">Mytilus galloprovincialis</name>
    <name type="common">Mediterranean mussel</name>
    <dbReference type="NCBI Taxonomy" id="29158"/>
    <lineage>
        <taxon>Eukaryota</taxon>
        <taxon>Metazoa</taxon>
        <taxon>Spiralia</taxon>
        <taxon>Lophotrochozoa</taxon>
        <taxon>Mollusca</taxon>
        <taxon>Bivalvia</taxon>
        <taxon>Autobranchia</taxon>
        <taxon>Pteriomorphia</taxon>
        <taxon>Mytilida</taxon>
        <taxon>Mytiloidea</taxon>
        <taxon>Mytilidae</taxon>
        <taxon>Mytilinae</taxon>
        <taxon>Mytilus</taxon>
    </lineage>
</organism>
<comment type="caution">
    <text evidence="10">The sequence shown here is derived from an EMBL/GenBank/DDBJ whole genome shotgun (WGS) entry which is preliminary data.</text>
</comment>
<comment type="subcellular location">
    <subcellularLocation>
        <location evidence="1">Secreted</location>
    </subcellularLocation>
</comment>
<evidence type="ECO:0000259" key="9">
    <source>
        <dbReference type="PROSITE" id="PS50026"/>
    </source>
</evidence>
<dbReference type="Pfam" id="PF07645">
    <property type="entry name" value="EGF_CA"/>
    <property type="match status" value="12"/>
</dbReference>
<dbReference type="PROSITE" id="PS00010">
    <property type="entry name" value="ASX_HYDROXYL"/>
    <property type="match status" value="3"/>
</dbReference>
<comment type="caution">
    <text evidence="8">Lacks conserved residue(s) required for the propagation of feature annotation.</text>
</comment>
<dbReference type="InterPro" id="IPR009030">
    <property type="entry name" value="Growth_fac_rcpt_cys_sf"/>
</dbReference>
<dbReference type="InterPro" id="IPR052080">
    <property type="entry name" value="vWF_C/EGF_Fibrillin"/>
</dbReference>
<dbReference type="InterPro" id="IPR018097">
    <property type="entry name" value="EGF_Ca-bd_CS"/>
</dbReference>
<feature type="domain" description="EGF-like" evidence="9">
    <location>
        <begin position="123"/>
        <end position="161"/>
    </location>
</feature>
<evidence type="ECO:0000256" key="8">
    <source>
        <dbReference type="PROSITE-ProRule" id="PRU00076"/>
    </source>
</evidence>
<dbReference type="FunFam" id="2.10.25.10:FF:000119">
    <property type="entry name" value="vitamin K-dependent protein S"/>
    <property type="match status" value="2"/>
</dbReference>
<evidence type="ECO:0000313" key="11">
    <source>
        <dbReference type="Proteomes" id="UP000596742"/>
    </source>
</evidence>
<reference evidence="10" key="1">
    <citation type="submission" date="2018-11" db="EMBL/GenBank/DDBJ databases">
        <authorList>
            <person name="Alioto T."/>
            <person name="Alioto T."/>
        </authorList>
    </citation>
    <scope>NUCLEOTIDE SEQUENCE</scope>
</reference>
<keyword evidence="6" id="KW-1015">Disulfide bond</keyword>
<evidence type="ECO:0000256" key="4">
    <source>
        <dbReference type="ARBA" id="ARBA00022729"/>
    </source>
</evidence>
<keyword evidence="7" id="KW-0325">Glycoprotein</keyword>
<dbReference type="GO" id="GO:0005576">
    <property type="term" value="C:extracellular region"/>
    <property type="evidence" value="ECO:0007669"/>
    <property type="project" value="UniProtKB-SubCell"/>
</dbReference>
<dbReference type="InterPro" id="IPR049883">
    <property type="entry name" value="NOTCH1_EGF-like"/>
</dbReference>
<evidence type="ECO:0000256" key="7">
    <source>
        <dbReference type="ARBA" id="ARBA00023180"/>
    </source>
</evidence>
<dbReference type="PROSITE" id="PS50026">
    <property type="entry name" value="EGF_3"/>
    <property type="match status" value="2"/>
</dbReference>
<dbReference type="AlphaFoldDB" id="A0A8B6HK60"/>
<evidence type="ECO:0000313" key="10">
    <source>
        <dbReference type="EMBL" id="VDI79923.1"/>
    </source>
</evidence>
<dbReference type="GO" id="GO:0005509">
    <property type="term" value="F:calcium ion binding"/>
    <property type="evidence" value="ECO:0007669"/>
    <property type="project" value="InterPro"/>
</dbReference>
<protein>
    <recommendedName>
        <fullName evidence="9">EGF-like domain-containing protein</fullName>
    </recommendedName>
</protein>
<dbReference type="Pfam" id="PF12662">
    <property type="entry name" value="cEGF"/>
    <property type="match status" value="1"/>
</dbReference>